<keyword evidence="3" id="KW-1133">Transmembrane helix</keyword>
<feature type="DNA-binding region" description="OmpR/PhoB-type" evidence="2">
    <location>
        <begin position="1"/>
        <end position="97"/>
    </location>
</feature>
<keyword evidence="1 2" id="KW-0238">DNA-binding</keyword>
<evidence type="ECO:0000313" key="5">
    <source>
        <dbReference type="EMBL" id="WDE06711.1"/>
    </source>
</evidence>
<keyword evidence="3" id="KW-0812">Transmembrane</keyword>
<dbReference type="GO" id="GO:0006355">
    <property type="term" value="P:regulation of DNA-templated transcription"/>
    <property type="evidence" value="ECO:0007669"/>
    <property type="project" value="InterPro"/>
</dbReference>
<dbReference type="Proteomes" id="UP000032352">
    <property type="component" value="Chromosome"/>
</dbReference>
<name>A0AAE9Z4P6_9GAMM</name>
<dbReference type="SMART" id="SM00862">
    <property type="entry name" value="Trans_reg_C"/>
    <property type="match status" value="1"/>
</dbReference>
<dbReference type="InterPro" id="IPR036388">
    <property type="entry name" value="WH-like_DNA-bd_sf"/>
</dbReference>
<evidence type="ECO:0000256" key="2">
    <source>
        <dbReference type="PROSITE-ProRule" id="PRU01091"/>
    </source>
</evidence>
<dbReference type="RefSeq" id="WP_161797987.1">
    <property type="nucleotide sequence ID" value="NZ_CP059733.1"/>
</dbReference>
<dbReference type="EMBL" id="CP059733">
    <property type="protein sequence ID" value="WDE06711.1"/>
    <property type="molecule type" value="Genomic_DNA"/>
</dbReference>
<protein>
    <submittedName>
        <fullName evidence="5">Winged helix-turn-helix domain-containing protein</fullName>
    </submittedName>
</protein>
<dbReference type="InterPro" id="IPR001867">
    <property type="entry name" value="OmpR/PhoB-type_DNA-bd"/>
</dbReference>
<evidence type="ECO:0000313" key="6">
    <source>
        <dbReference type="Proteomes" id="UP000032352"/>
    </source>
</evidence>
<dbReference type="SUPFAM" id="SSF82171">
    <property type="entry name" value="DPP6 N-terminal domain-like"/>
    <property type="match status" value="1"/>
</dbReference>
<accession>A0AAE9Z4P6</accession>
<dbReference type="GO" id="GO:0000160">
    <property type="term" value="P:phosphorelay signal transduction system"/>
    <property type="evidence" value="ECO:0007669"/>
    <property type="project" value="InterPro"/>
</dbReference>
<evidence type="ECO:0000259" key="4">
    <source>
        <dbReference type="PROSITE" id="PS51755"/>
    </source>
</evidence>
<dbReference type="PANTHER" id="PTHR36842">
    <property type="entry name" value="PROTEIN TOLB HOMOLOG"/>
    <property type="match status" value="1"/>
</dbReference>
<keyword evidence="6" id="KW-1185">Reference proteome</keyword>
<dbReference type="InterPro" id="IPR011042">
    <property type="entry name" value="6-blade_b-propeller_TolB-like"/>
</dbReference>
<feature type="domain" description="OmpR/PhoB-type" evidence="4">
    <location>
        <begin position="1"/>
        <end position="97"/>
    </location>
</feature>
<dbReference type="Gene3D" id="1.10.10.10">
    <property type="entry name" value="Winged helix-like DNA-binding domain superfamily/Winged helix DNA-binding domain"/>
    <property type="match status" value="1"/>
</dbReference>
<reference evidence="5 6" key="1">
    <citation type="journal article" date="2015" name="Genome Announc.">
        <title>Draft Genome Sequences of Marine Isolates of Thalassomonas viridans and Thalassomonas actiniarum.</title>
        <authorList>
            <person name="Olonade I."/>
            <person name="van Zyl L.J."/>
            <person name="Trindade M."/>
        </authorList>
    </citation>
    <scope>NUCLEOTIDE SEQUENCE [LARGE SCALE GENOMIC DNA]</scope>
    <source>
        <strain evidence="5 6">XOM25</strain>
    </source>
</reference>
<dbReference type="GO" id="GO:0003677">
    <property type="term" value="F:DNA binding"/>
    <property type="evidence" value="ECO:0007669"/>
    <property type="project" value="UniProtKB-UniRule"/>
</dbReference>
<gene>
    <name evidence="5" type="ORF">SG34_007350</name>
</gene>
<dbReference type="CDD" id="cd00383">
    <property type="entry name" value="trans_reg_C"/>
    <property type="match status" value="1"/>
</dbReference>
<feature type="transmembrane region" description="Helical" evidence="3">
    <location>
        <begin position="138"/>
        <end position="157"/>
    </location>
</feature>
<proteinExistence type="predicted"/>
<evidence type="ECO:0000256" key="1">
    <source>
        <dbReference type="ARBA" id="ARBA00023125"/>
    </source>
</evidence>
<dbReference type="Pfam" id="PF00486">
    <property type="entry name" value="Trans_reg_C"/>
    <property type="match status" value="1"/>
</dbReference>
<organism evidence="5 6">
    <name type="scientific">Thalassomonas viridans</name>
    <dbReference type="NCBI Taxonomy" id="137584"/>
    <lineage>
        <taxon>Bacteria</taxon>
        <taxon>Pseudomonadati</taxon>
        <taxon>Pseudomonadota</taxon>
        <taxon>Gammaproteobacteria</taxon>
        <taxon>Alteromonadales</taxon>
        <taxon>Colwelliaceae</taxon>
        <taxon>Thalassomonas</taxon>
    </lineage>
</organism>
<dbReference type="SUPFAM" id="SSF46894">
    <property type="entry name" value="C-terminal effector domain of the bipartite response regulators"/>
    <property type="match status" value="1"/>
</dbReference>
<dbReference type="InterPro" id="IPR016032">
    <property type="entry name" value="Sig_transdc_resp-reg_C-effctor"/>
</dbReference>
<dbReference type="PROSITE" id="PS51755">
    <property type="entry name" value="OMPR_PHOB"/>
    <property type="match status" value="1"/>
</dbReference>
<reference evidence="5 6" key="2">
    <citation type="journal article" date="2022" name="Mar. Drugs">
        <title>Bioassay-Guided Fractionation Leads to the Detection of Cholic Acid Generated by the Rare Thalassomonas sp.</title>
        <authorList>
            <person name="Pheiffer F."/>
            <person name="Schneider Y.K."/>
            <person name="Hansen E.H."/>
            <person name="Andersen J.H."/>
            <person name="Isaksson J."/>
            <person name="Busche T."/>
            <person name="R C."/>
            <person name="Kalinowski J."/>
            <person name="Zyl L.V."/>
            <person name="Trindade M."/>
        </authorList>
    </citation>
    <scope>NUCLEOTIDE SEQUENCE [LARGE SCALE GENOMIC DNA]</scope>
    <source>
        <strain evidence="5 6">XOM25</strain>
    </source>
</reference>
<dbReference type="AlphaFoldDB" id="A0AAE9Z4P6"/>
<sequence>MEAVIAGVSFDEKQRWLQKGDECRHLEPKVFSLLTALLSANGALVTRDELIKQVWQGRIVGEGAINRTVSLLRGHFSALGCENVIETVPTQGYRLTAEVIYPEAADTAPADMNKAVTADGENILPESHHPAGTNKVKFISGLGTLILIISLLLWLLLTKFSEQQLQPLIGEPVISLEGWEYFVSATADGELILYHHRDKDNQVKVYLYDSRSHESRLLLQDVQATLSPDGTKVAYLSKERAAKEKAGPEQSTTNDACFVRLYTLATKETQTLFQCRKWPSRLAWGADNQLYYNQRSSKSYPYQVFSFDINTRAIRQISMPKGHSNLKGDFDFTYNPLTGQLAVLRYKNEQETELLLFAGEQNRHSEPVVHALPLRVTALAWQAHKAQLLLVSGEGIYTFAPESERLTLAGQIGKKINSLAVINHLGQEQILVSETRAASEIFRYDINVGSQTLWQTSSRLELLPRIVDETAALLSTRYKSHHLWLVEENKASLLEVDLPFELEFSRYEFSADGKKILLSKFGAVFEIDIEKQSYSRLLPESTQAYVVNYGDNNDVIYSSTRSGQWQLWQYRRDSGKHRQLTVRGGYSGRVKDGALYFTKFNQGGLWRKPLDGQGALESGEEQLVIEDFPLINWLNWQLLADRVYFYRPASGIWQYQLTEQQETLVMAKPDNFVHQFAVSPDHKQLYWVKQKPVAGDIYRYSFLESH</sequence>
<dbReference type="Gene3D" id="2.120.10.30">
    <property type="entry name" value="TolB, C-terminal domain"/>
    <property type="match status" value="2"/>
</dbReference>
<evidence type="ECO:0000256" key="3">
    <source>
        <dbReference type="SAM" id="Phobius"/>
    </source>
</evidence>
<keyword evidence="3" id="KW-0472">Membrane</keyword>
<dbReference type="KEGG" id="tvd:SG34_007350"/>